<evidence type="ECO:0000259" key="9">
    <source>
        <dbReference type="PROSITE" id="PS50893"/>
    </source>
</evidence>
<keyword evidence="4" id="KW-0547">Nucleotide-binding</keyword>
<accession>A0A5J4X4R9</accession>
<comment type="caution">
    <text evidence="11">The sequence shown here is derived from an EMBL/GenBank/DDBJ whole genome shotgun (WGS) entry which is preliminary data.</text>
</comment>
<feature type="transmembrane region" description="Helical" evidence="8">
    <location>
        <begin position="51"/>
        <end position="70"/>
    </location>
</feature>
<dbReference type="Gene3D" id="1.20.1560.10">
    <property type="entry name" value="ABC transporter type 1, transmembrane domain"/>
    <property type="match status" value="1"/>
</dbReference>
<dbReference type="InterPro" id="IPR003593">
    <property type="entry name" value="AAA+_ATPase"/>
</dbReference>
<dbReference type="GO" id="GO:0140359">
    <property type="term" value="F:ABC-type transporter activity"/>
    <property type="evidence" value="ECO:0007669"/>
    <property type="project" value="InterPro"/>
</dbReference>
<feature type="domain" description="ABC transporter" evidence="9">
    <location>
        <begin position="230"/>
        <end position="489"/>
    </location>
</feature>
<dbReference type="InterPro" id="IPR050173">
    <property type="entry name" value="ABC_transporter_C-like"/>
</dbReference>
<comment type="subcellular location">
    <subcellularLocation>
        <location evidence="1">Membrane</location>
        <topology evidence="1">Multi-pass membrane protein</topology>
    </subcellularLocation>
</comment>
<dbReference type="GO" id="GO:0005524">
    <property type="term" value="F:ATP binding"/>
    <property type="evidence" value="ECO:0007669"/>
    <property type="project" value="UniProtKB-KW"/>
</dbReference>
<dbReference type="SMART" id="SM00382">
    <property type="entry name" value="AAA"/>
    <property type="match status" value="1"/>
</dbReference>
<sequence length="493" mass="55801">FETTPLGRIVNRFSGDIVSNDQQLLMIYNWVISLWLGIVGQIVIVSVDTPWFLPFGLIVTAFFYFMMVLYRRAARNIMRLSAMARSPVLSHFSETVTGAGLSAIRAYNLERKWLKKFEKVVDKWSIRLILQQEGIKWASLYASVISSIFMAGVVLIGWYLMNVSRLGVAIISAVWFTENGLMIIEQNVELESRMTSFDRIRFYSKKLPQEKSRSEIDSIDPPQNWPQGNLVYENVSFRYRSGLPYVLRNVSFDLKGGEKIGVCGRTGAGKSSLLFALFRLIELDPKLQPIMIDVDTGFPIQSDPNEEPNKGRVFIDGIDISKVDLQRLRSSVAIIPQDPTLFTGTLRYNLDIGNKCNDDRIWEVLRMVEMQEVISNLPLALDTQVAEGGSNFSAGQRQLICFGRAILNNCRIVVMDEATASVDVETDAKIQKTIREQFADKTVIIIAHRLHTIMNSDRIMVMKNGRVAELDTPEQLKNNSASEFNMLIKSLSS</sequence>
<evidence type="ECO:0000256" key="2">
    <source>
        <dbReference type="ARBA" id="ARBA00022448"/>
    </source>
</evidence>
<dbReference type="PROSITE" id="PS00211">
    <property type="entry name" value="ABC_TRANSPORTER_1"/>
    <property type="match status" value="1"/>
</dbReference>
<feature type="transmembrane region" description="Helical" evidence="8">
    <location>
        <begin position="137"/>
        <end position="160"/>
    </location>
</feature>
<dbReference type="PROSITE" id="PS50893">
    <property type="entry name" value="ABC_TRANSPORTER_2"/>
    <property type="match status" value="1"/>
</dbReference>
<proteinExistence type="predicted"/>
<dbReference type="EMBL" id="SNRW01000303">
    <property type="protein sequence ID" value="KAA6401983.1"/>
    <property type="molecule type" value="Genomic_DNA"/>
</dbReference>
<dbReference type="AlphaFoldDB" id="A0A5J4X4R9"/>
<dbReference type="Gene3D" id="3.40.50.300">
    <property type="entry name" value="P-loop containing nucleotide triphosphate hydrolases"/>
    <property type="match status" value="1"/>
</dbReference>
<dbReference type="GO" id="GO:0016020">
    <property type="term" value="C:membrane"/>
    <property type="evidence" value="ECO:0007669"/>
    <property type="project" value="UniProtKB-SubCell"/>
</dbReference>
<feature type="transmembrane region" description="Helical" evidence="8">
    <location>
        <begin position="27"/>
        <end position="45"/>
    </location>
</feature>
<dbReference type="InterPro" id="IPR036640">
    <property type="entry name" value="ABC1_TM_sf"/>
</dbReference>
<organism evidence="11 12">
    <name type="scientific">Streblomastix strix</name>
    <dbReference type="NCBI Taxonomy" id="222440"/>
    <lineage>
        <taxon>Eukaryota</taxon>
        <taxon>Metamonada</taxon>
        <taxon>Preaxostyla</taxon>
        <taxon>Oxymonadida</taxon>
        <taxon>Streblomastigidae</taxon>
        <taxon>Streblomastix</taxon>
    </lineage>
</organism>
<dbReference type="Pfam" id="PF00005">
    <property type="entry name" value="ABC_tran"/>
    <property type="match status" value="2"/>
</dbReference>
<dbReference type="GO" id="GO:0005737">
    <property type="term" value="C:cytoplasm"/>
    <property type="evidence" value="ECO:0007669"/>
    <property type="project" value="UniProtKB-ARBA"/>
</dbReference>
<dbReference type="PANTHER" id="PTHR24223">
    <property type="entry name" value="ATP-BINDING CASSETTE SUB-FAMILY C"/>
    <property type="match status" value="1"/>
</dbReference>
<reference evidence="11 12" key="1">
    <citation type="submission" date="2019-03" db="EMBL/GenBank/DDBJ databases">
        <title>Single cell metagenomics reveals metabolic interactions within the superorganism composed of flagellate Streblomastix strix and complex community of Bacteroidetes bacteria on its surface.</title>
        <authorList>
            <person name="Treitli S.C."/>
            <person name="Kolisko M."/>
            <person name="Husnik F."/>
            <person name="Keeling P."/>
            <person name="Hampl V."/>
        </authorList>
    </citation>
    <scope>NUCLEOTIDE SEQUENCE [LARGE SCALE GENOMIC DNA]</scope>
    <source>
        <strain evidence="11">ST1C</strain>
    </source>
</reference>
<keyword evidence="6 8" id="KW-1133">Transmembrane helix</keyword>
<dbReference type="FunFam" id="3.40.50.300:FF:000604">
    <property type="entry name" value="ABC transporter B family member 28"/>
    <property type="match status" value="1"/>
</dbReference>
<dbReference type="CDD" id="cd03244">
    <property type="entry name" value="ABCC_MRP_domain2"/>
    <property type="match status" value="1"/>
</dbReference>
<dbReference type="InterPro" id="IPR017871">
    <property type="entry name" value="ABC_transporter-like_CS"/>
</dbReference>
<evidence type="ECO:0000256" key="4">
    <source>
        <dbReference type="ARBA" id="ARBA00022741"/>
    </source>
</evidence>
<evidence type="ECO:0000313" key="11">
    <source>
        <dbReference type="EMBL" id="KAA6401983.1"/>
    </source>
</evidence>
<evidence type="ECO:0000256" key="8">
    <source>
        <dbReference type="SAM" id="Phobius"/>
    </source>
</evidence>
<dbReference type="InterPro" id="IPR003439">
    <property type="entry name" value="ABC_transporter-like_ATP-bd"/>
</dbReference>
<keyword evidence="7 8" id="KW-0472">Membrane</keyword>
<dbReference type="PROSITE" id="PS50929">
    <property type="entry name" value="ABC_TM1F"/>
    <property type="match status" value="1"/>
</dbReference>
<keyword evidence="3 8" id="KW-0812">Transmembrane</keyword>
<evidence type="ECO:0000313" key="12">
    <source>
        <dbReference type="Proteomes" id="UP000324800"/>
    </source>
</evidence>
<protein>
    <submittedName>
        <fullName evidence="11">ABC transporter: Multidrug resistance-associated protein, ATP binding protein</fullName>
    </submittedName>
</protein>
<dbReference type="OrthoDB" id="6500128at2759"/>
<dbReference type="Pfam" id="PF00664">
    <property type="entry name" value="ABC_membrane"/>
    <property type="match status" value="1"/>
</dbReference>
<name>A0A5J4X4R9_9EUKA</name>
<feature type="non-terminal residue" evidence="11">
    <location>
        <position position="1"/>
    </location>
</feature>
<keyword evidence="5" id="KW-0067">ATP-binding</keyword>
<evidence type="ECO:0000259" key="10">
    <source>
        <dbReference type="PROSITE" id="PS50929"/>
    </source>
</evidence>
<dbReference type="SUPFAM" id="SSF90123">
    <property type="entry name" value="ABC transporter transmembrane region"/>
    <property type="match status" value="1"/>
</dbReference>
<dbReference type="InterPro" id="IPR011527">
    <property type="entry name" value="ABC1_TM_dom"/>
</dbReference>
<evidence type="ECO:0000256" key="5">
    <source>
        <dbReference type="ARBA" id="ARBA00022840"/>
    </source>
</evidence>
<evidence type="ECO:0000256" key="7">
    <source>
        <dbReference type="ARBA" id="ARBA00023136"/>
    </source>
</evidence>
<evidence type="ECO:0000256" key="6">
    <source>
        <dbReference type="ARBA" id="ARBA00022989"/>
    </source>
</evidence>
<dbReference type="GO" id="GO:0016887">
    <property type="term" value="F:ATP hydrolysis activity"/>
    <property type="evidence" value="ECO:0007669"/>
    <property type="project" value="InterPro"/>
</dbReference>
<feature type="domain" description="ABC transmembrane type-1" evidence="10">
    <location>
        <begin position="1"/>
        <end position="157"/>
    </location>
</feature>
<keyword evidence="2" id="KW-0813">Transport</keyword>
<dbReference type="SUPFAM" id="SSF52540">
    <property type="entry name" value="P-loop containing nucleoside triphosphate hydrolases"/>
    <property type="match status" value="1"/>
</dbReference>
<gene>
    <name evidence="11" type="ORF">EZS28_002497</name>
</gene>
<dbReference type="Proteomes" id="UP000324800">
    <property type="component" value="Unassembled WGS sequence"/>
</dbReference>
<dbReference type="InterPro" id="IPR027417">
    <property type="entry name" value="P-loop_NTPase"/>
</dbReference>
<evidence type="ECO:0000256" key="3">
    <source>
        <dbReference type="ARBA" id="ARBA00022692"/>
    </source>
</evidence>
<evidence type="ECO:0000256" key="1">
    <source>
        <dbReference type="ARBA" id="ARBA00004141"/>
    </source>
</evidence>